<organism evidence="2 3">
    <name type="scientific">Sulfurivirga caldicuralii</name>
    <dbReference type="NCBI Taxonomy" id="364032"/>
    <lineage>
        <taxon>Bacteria</taxon>
        <taxon>Pseudomonadati</taxon>
        <taxon>Pseudomonadota</taxon>
        <taxon>Gammaproteobacteria</taxon>
        <taxon>Thiotrichales</taxon>
        <taxon>Piscirickettsiaceae</taxon>
        <taxon>Sulfurivirga</taxon>
    </lineage>
</organism>
<proteinExistence type="predicted"/>
<evidence type="ECO:0000256" key="1">
    <source>
        <dbReference type="SAM" id="Phobius"/>
    </source>
</evidence>
<keyword evidence="1" id="KW-0812">Transmembrane</keyword>
<sequence length="168" mass="18929">MLGLAWLLALTLPAQLHSAWTNAALWHGHEMVFGFGFAVITGFLLTAIRNWTGLQTLHRWPLALLALLWLTARFANAVDGGLIPAFIFDSLFGLGAADAITYPIVRARQWKQMGLISALIRVLGPLFMAYAYTLLIQFSLILWILGWSLFTLQYLPYWLRPRVDGHYG</sequence>
<evidence type="ECO:0000313" key="2">
    <source>
        <dbReference type="EMBL" id="SIN86796.1"/>
    </source>
</evidence>
<dbReference type="Proteomes" id="UP000198461">
    <property type="component" value="Unassembled WGS sequence"/>
</dbReference>
<evidence type="ECO:0000313" key="3">
    <source>
        <dbReference type="Proteomes" id="UP000198461"/>
    </source>
</evidence>
<name>A0A1N6EUV5_9GAMM</name>
<dbReference type="EMBL" id="FSRE01000002">
    <property type="protein sequence ID" value="SIN86796.1"/>
    <property type="molecule type" value="Genomic_DNA"/>
</dbReference>
<keyword evidence="1" id="KW-1133">Transmembrane helix</keyword>
<dbReference type="InterPro" id="IPR010266">
    <property type="entry name" value="NnrS"/>
</dbReference>
<dbReference type="AlphaFoldDB" id="A0A1N6EUV5"/>
<feature type="transmembrane region" description="Helical" evidence="1">
    <location>
        <begin position="60"/>
        <end position="76"/>
    </location>
</feature>
<feature type="transmembrane region" description="Helical" evidence="1">
    <location>
        <begin position="82"/>
        <end position="105"/>
    </location>
</feature>
<keyword evidence="1" id="KW-0472">Membrane</keyword>
<gene>
    <name evidence="2" type="ORF">SAMN05443662_0783</name>
</gene>
<protein>
    <submittedName>
        <fullName evidence="2">NnrS protein</fullName>
    </submittedName>
</protein>
<reference evidence="2 3" key="1">
    <citation type="submission" date="2016-11" db="EMBL/GenBank/DDBJ databases">
        <authorList>
            <person name="Jaros S."/>
            <person name="Januszkiewicz K."/>
            <person name="Wedrychowicz H."/>
        </authorList>
    </citation>
    <scope>NUCLEOTIDE SEQUENCE [LARGE SCALE GENOMIC DNA]</scope>
    <source>
        <strain evidence="2 3">DSM 17737</strain>
    </source>
</reference>
<keyword evidence="3" id="KW-1185">Reference proteome</keyword>
<dbReference type="STRING" id="364032.SAMN05443662_0783"/>
<accession>A0A1N6EUV5</accession>
<feature type="transmembrane region" description="Helical" evidence="1">
    <location>
        <begin position="126"/>
        <end position="150"/>
    </location>
</feature>
<dbReference type="Pfam" id="PF05940">
    <property type="entry name" value="NnrS"/>
    <property type="match status" value="1"/>
</dbReference>
<feature type="transmembrane region" description="Helical" evidence="1">
    <location>
        <begin position="28"/>
        <end position="48"/>
    </location>
</feature>